<feature type="region of interest" description="Disordered" evidence="1">
    <location>
        <begin position="52"/>
        <end position="76"/>
    </location>
</feature>
<dbReference type="EMBL" id="ML122254">
    <property type="protein sequence ID" value="RPD64214.1"/>
    <property type="molecule type" value="Genomic_DNA"/>
</dbReference>
<dbReference type="AlphaFoldDB" id="A0A5C2SLQ0"/>
<evidence type="ECO:0000256" key="1">
    <source>
        <dbReference type="SAM" id="MobiDB-lite"/>
    </source>
</evidence>
<evidence type="ECO:0000313" key="2">
    <source>
        <dbReference type="EMBL" id="RPD64214.1"/>
    </source>
</evidence>
<evidence type="ECO:0000313" key="3">
    <source>
        <dbReference type="Proteomes" id="UP000313359"/>
    </source>
</evidence>
<dbReference type="Proteomes" id="UP000313359">
    <property type="component" value="Unassembled WGS sequence"/>
</dbReference>
<keyword evidence="3" id="KW-1185">Reference proteome</keyword>
<organism evidence="2 3">
    <name type="scientific">Lentinus tigrinus ALCF2SS1-6</name>
    <dbReference type="NCBI Taxonomy" id="1328759"/>
    <lineage>
        <taxon>Eukaryota</taxon>
        <taxon>Fungi</taxon>
        <taxon>Dikarya</taxon>
        <taxon>Basidiomycota</taxon>
        <taxon>Agaricomycotina</taxon>
        <taxon>Agaricomycetes</taxon>
        <taxon>Polyporales</taxon>
        <taxon>Polyporaceae</taxon>
        <taxon>Lentinus</taxon>
    </lineage>
</organism>
<reference evidence="2" key="1">
    <citation type="journal article" date="2018" name="Genome Biol. Evol.">
        <title>Genomics and development of Lentinus tigrinus, a white-rot wood-decaying mushroom with dimorphic fruiting bodies.</title>
        <authorList>
            <person name="Wu B."/>
            <person name="Xu Z."/>
            <person name="Knudson A."/>
            <person name="Carlson A."/>
            <person name="Chen N."/>
            <person name="Kovaka S."/>
            <person name="LaButti K."/>
            <person name="Lipzen A."/>
            <person name="Pennachio C."/>
            <person name="Riley R."/>
            <person name="Schakwitz W."/>
            <person name="Umezawa K."/>
            <person name="Ohm R.A."/>
            <person name="Grigoriev I.V."/>
            <person name="Nagy L.G."/>
            <person name="Gibbons J."/>
            <person name="Hibbett D."/>
        </authorList>
    </citation>
    <scope>NUCLEOTIDE SEQUENCE [LARGE SCALE GENOMIC DNA]</scope>
    <source>
        <strain evidence="2">ALCF2SS1-6</strain>
    </source>
</reference>
<gene>
    <name evidence="2" type="ORF">L227DRAFT_321388</name>
</gene>
<protein>
    <submittedName>
        <fullName evidence="2">Uncharacterized protein</fullName>
    </submittedName>
</protein>
<accession>A0A5C2SLQ0</accession>
<name>A0A5C2SLQ0_9APHY</name>
<sequence length="98" mass="11231">MSASPGSPSSRYKRPRRTIVYPHHMLTYLYHPTRPPDPLVVCHDGRGLLFGLSPSLPPHSPAKPLTPHSRRGRRRPQPLFMSVAWLPVFGHRLRERLP</sequence>
<proteinExistence type="predicted"/>